<keyword evidence="14" id="KW-1185">Reference proteome</keyword>
<dbReference type="GO" id="GO:0006508">
    <property type="term" value="P:proteolysis"/>
    <property type="evidence" value="ECO:0007669"/>
    <property type="project" value="UniProtKB-KW"/>
</dbReference>
<keyword evidence="3 9" id="KW-0031">Aminopeptidase</keyword>
<dbReference type="GO" id="GO:0008237">
    <property type="term" value="F:metallopeptidase activity"/>
    <property type="evidence" value="ECO:0007669"/>
    <property type="project" value="UniProtKB-KW"/>
</dbReference>
<evidence type="ECO:0000256" key="9">
    <source>
        <dbReference type="RuleBase" id="RU004386"/>
    </source>
</evidence>
<protein>
    <recommendedName>
        <fullName evidence="10">M18 family aminopeptidase</fullName>
        <ecNumber evidence="10">3.4.11.-</ecNumber>
    </recommendedName>
</protein>
<evidence type="ECO:0000256" key="1">
    <source>
        <dbReference type="ARBA" id="ARBA00001947"/>
    </source>
</evidence>
<accession>A0A2X4RRT9</accession>
<dbReference type="EMBL" id="CP065689">
    <property type="protein sequence ID" value="QPS58898.1"/>
    <property type="molecule type" value="Genomic_DNA"/>
</dbReference>
<reference evidence="12 13" key="1">
    <citation type="submission" date="2018-06" db="EMBL/GenBank/DDBJ databases">
        <authorList>
            <consortium name="Pathogen Informatics"/>
            <person name="Doyle S."/>
        </authorList>
    </citation>
    <scope>NUCLEOTIDE SEQUENCE [LARGE SCALE GENOMIC DNA]</scope>
    <source>
        <strain evidence="12 13">NCTC10288</strain>
    </source>
</reference>
<dbReference type="GO" id="GO:0005737">
    <property type="term" value="C:cytoplasm"/>
    <property type="evidence" value="ECO:0007669"/>
    <property type="project" value="UniProtKB-ARBA"/>
</dbReference>
<dbReference type="SUPFAM" id="SSF53187">
    <property type="entry name" value="Zn-dependent exopeptidases"/>
    <property type="match status" value="1"/>
</dbReference>
<keyword evidence="6 9" id="KW-0378">Hydrolase</keyword>
<keyword evidence="5 9" id="KW-0479">Metal-binding</keyword>
<dbReference type="EC" id="3.4.11.-" evidence="10"/>
<dbReference type="Proteomes" id="UP000249264">
    <property type="component" value="Chromosome 1"/>
</dbReference>
<proteinExistence type="inferred from homology"/>
<evidence type="ECO:0000313" key="12">
    <source>
        <dbReference type="EMBL" id="SQH99962.1"/>
    </source>
</evidence>
<dbReference type="GO" id="GO:0004177">
    <property type="term" value="F:aminopeptidase activity"/>
    <property type="evidence" value="ECO:0007669"/>
    <property type="project" value="UniProtKB-KW"/>
</dbReference>
<evidence type="ECO:0000313" key="11">
    <source>
        <dbReference type="EMBL" id="QPS58898.1"/>
    </source>
</evidence>
<gene>
    <name evidence="12" type="primary">pepC</name>
    <name evidence="11" type="ORF">I6G51_08140</name>
    <name evidence="12" type="ORF">NCTC10288_01265</name>
</gene>
<keyword evidence="8 9" id="KW-0482">Metalloprotease</keyword>
<evidence type="ECO:0000313" key="13">
    <source>
        <dbReference type="Proteomes" id="UP000249264"/>
    </source>
</evidence>
<evidence type="ECO:0000256" key="10">
    <source>
        <dbReference type="RuleBase" id="RU004387"/>
    </source>
</evidence>
<dbReference type="CDD" id="cd05658">
    <property type="entry name" value="M18_DAP"/>
    <property type="match status" value="1"/>
</dbReference>
<sequence>MTTTDTTKDFLDFIAASPSSYHAAEEVARQLTEAGFSRQEENEEWSAEPGGHVMVRGGAVMAWYVPEGASPESGFRIIGSHTDSPGLALKPTPDFDSAGWQQVAVEVYGGVLLHSWFDRELTVGGQVLTKDGSRHLVNTGPLLRLPSLAIHLYRKDEFKPDRQRHMQPVLSVGTPETSVMGVIGNQLGVEPDDIASFNLITADAHRGEVFGAGEKLIAAGRMDNLSSVHASLRAMVGVASSSAALNNQDILVMAAFDHEEVGSSSRYGAGGPILGDVLTRTARALGANEEQRFQMFARSSCVSADAAHSVHPNYAEKHDPTHHPIIGQGPVTKINGNQRYASDAVTVNLWEDACRRAGVPYQRFVGNNDVPCGSTIGPISATRLGIPTVDVGVPMLSMHSARELVGERDQLWLGQALEAYLVG</sequence>
<reference evidence="11 14" key="2">
    <citation type="submission" date="2020-12" db="EMBL/GenBank/DDBJ databases">
        <title>FDA dAtabase for Regulatory Grade micrObial Sequences (FDA-ARGOS): Supporting development and validation of Infectious Disease Dx tests.</title>
        <authorList>
            <person name="Sproer C."/>
            <person name="Gronow S."/>
            <person name="Severitt S."/>
            <person name="Schroder I."/>
            <person name="Tallon L."/>
            <person name="Sadzewicz L."/>
            <person name="Zhao X."/>
            <person name="Boylan J."/>
            <person name="Ott S."/>
            <person name="Bowen H."/>
            <person name="Vavikolanu K."/>
            <person name="Mehta A."/>
            <person name="Aluvathingal J."/>
            <person name="Nadendla S."/>
            <person name="Lowell S."/>
            <person name="Myers T."/>
            <person name="Yan Y."/>
            <person name="Sichtig H."/>
        </authorList>
    </citation>
    <scope>NUCLEOTIDE SEQUENCE [LARGE SCALE GENOMIC DNA]</scope>
    <source>
        <strain evidence="11 14">FDAARGOS_894</strain>
    </source>
</reference>
<evidence type="ECO:0000256" key="6">
    <source>
        <dbReference type="ARBA" id="ARBA00022801"/>
    </source>
</evidence>
<keyword evidence="4 9" id="KW-0645">Protease</keyword>
<dbReference type="KEGG" id="cmin:NCTC10288_01265"/>
<dbReference type="NCBIfam" id="NF002759">
    <property type="entry name" value="PRK02813.1"/>
    <property type="match status" value="1"/>
</dbReference>
<dbReference type="OrthoDB" id="5288740at2"/>
<dbReference type="RefSeq" id="WP_039675354.1">
    <property type="nucleotide sequence ID" value="NZ_CP065689.1"/>
</dbReference>
<organism evidence="12 13">
    <name type="scientific">Corynebacterium minutissimum</name>
    <dbReference type="NCBI Taxonomy" id="38301"/>
    <lineage>
        <taxon>Bacteria</taxon>
        <taxon>Bacillati</taxon>
        <taxon>Actinomycetota</taxon>
        <taxon>Actinomycetes</taxon>
        <taxon>Mycobacteriales</taxon>
        <taxon>Corynebacteriaceae</taxon>
        <taxon>Corynebacterium</taxon>
    </lineage>
</organism>
<evidence type="ECO:0000256" key="7">
    <source>
        <dbReference type="ARBA" id="ARBA00022833"/>
    </source>
</evidence>
<dbReference type="STRING" id="38301.NX84_07285"/>
<dbReference type="GO" id="GO:0008270">
    <property type="term" value="F:zinc ion binding"/>
    <property type="evidence" value="ECO:0007669"/>
    <property type="project" value="InterPro"/>
</dbReference>
<evidence type="ECO:0000256" key="8">
    <source>
        <dbReference type="ARBA" id="ARBA00023049"/>
    </source>
</evidence>
<dbReference type="EMBL" id="LS483460">
    <property type="protein sequence ID" value="SQH99962.1"/>
    <property type="molecule type" value="Genomic_DNA"/>
</dbReference>
<evidence type="ECO:0000256" key="5">
    <source>
        <dbReference type="ARBA" id="ARBA00022723"/>
    </source>
</evidence>
<dbReference type="PANTHER" id="PTHR28570">
    <property type="entry name" value="ASPARTYL AMINOPEPTIDASE"/>
    <property type="match status" value="1"/>
</dbReference>
<comment type="similarity">
    <text evidence="2 9">Belongs to the peptidase M18 family.</text>
</comment>
<dbReference type="AlphaFoldDB" id="A0A2X4RRT9"/>
<dbReference type="Proteomes" id="UP000594905">
    <property type="component" value="Chromosome"/>
</dbReference>
<dbReference type="SUPFAM" id="SSF101821">
    <property type="entry name" value="Aminopeptidase/glucanase lid domain"/>
    <property type="match status" value="1"/>
</dbReference>
<evidence type="ECO:0000256" key="3">
    <source>
        <dbReference type="ARBA" id="ARBA00022438"/>
    </source>
</evidence>
<name>A0A2X4RRT9_9CORY</name>
<dbReference type="Gene3D" id="2.30.250.10">
    <property type="entry name" value="Aminopeptidase i, Domain 2"/>
    <property type="match status" value="1"/>
</dbReference>
<dbReference type="Pfam" id="PF02127">
    <property type="entry name" value="Peptidase_M18"/>
    <property type="match status" value="1"/>
</dbReference>
<evidence type="ECO:0000256" key="2">
    <source>
        <dbReference type="ARBA" id="ARBA00008290"/>
    </source>
</evidence>
<dbReference type="GeneID" id="70783169"/>
<keyword evidence="7 9" id="KW-0862">Zinc</keyword>
<evidence type="ECO:0000313" key="14">
    <source>
        <dbReference type="Proteomes" id="UP000594905"/>
    </source>
</evidence>
<dbReference type="PRINTS" id="PR00932">
    <property type="entry name" value="AMINO1PTASE"/>
</dbReference>
<dbReference type="InterPro" id="IPR023358">
    <property type="entry name" value="Peptidase_M18_dom2"/>
</dbReference>
<evidence type="ECO:0000256" key="4">
    <source>
        <dbReference type="ARBA" id="ARBA00022670"/>
    </source>
</evidence>
<comment type="cofactor">
    <cofactor evidence="1 10">
        <name>Zn(2+)</name>
        <dbReference type="ChEBI" id="CHEBI:29105"/>
    </cofactor>
</comment>
<dbReference type="PANTHER" id="PTHR28570:SF3">
    <property type="entry name" value="ASPARTYL AMINOPEPTIDASE"/>
    <property type="match status" value="1"/>
</dbReference>
<dbReference type="Gene3D" id="3.40.630.10">
    <property type="entry name" value="Zn peptidases"/>
    <property type="match status" value="1"/>
</dbReference>
<dbReference type="InterPro" id="IPR001948">
    <property type="entry name" value="Peptidase_M18"/>
</dbReference>